<accession>A0A1F5HEJ4</accession>
<dbReference type="InterPro" id="IPR002695">
    <property type="entry name" value="PurH-like"/>
</dbReference>
<name>A0A1F5HEJ4_9BACT</name>
<evidence type="ECO:0000313" key="2">
    <source>
        <dbReference type="Proteomes" id="UP000176751"/>
    </source>
</evidence>
<protein>
    <recommendedName>
        <fullName evidence="3">MGS-like domain-containing protein</fullName>
    </recommendedName>
</protein>
<organism evidence="1 2">
    <name type="scientific">Candidatus Curtissbacteria bacterium RIFOXYA1_FULL_41_14</name>
    <dbReference type="NCBI Taxonomy" id="1797737"/>
    <lineage>
        <taxon>Bacteria</taxon>
        <taxon>Candidatus Curtissiibacteriota</taxon>
    </lineage>
</organism>
<evidence type="ECO:0000313" key="1">
    <source>
        <dbReference type="EMBL" id="OGE02472.1"/>
    </source>
</evidence>
<sequence>MDEIKVGNIFAAVFDKAVLDPLLVILDKKSVKFWGTEGTVRYLKSKGFSAFSVVAGFDFGGRVKSLDRAIFARILADRTKKSHVLGLEKLARLTPGVKSGRNLESTPGVSSVPFDLVIVGLYAPDKNNFPESMDIGGQALIRAAIKNYQNVALAFNEQSLKDLVGHLKQNQGSTLLNFRKKQAAVGSKFIAGRCILESRLLKGG</sequence>
<proteinExistence type="predicted"/>
<dbReference type="Proteomes" id="UP000176751">
    <property type="component" value="Unassembled WGS sequence"/>
</dbReference>
<dbReference type="SUPFAM" id="SSF52335">
    <property type="entry name" value="Methylglyoxal synthase-like"/>
    <property type="match status" value="1"/>
</dbReference>
<dbReference type="AlphaFoldDB" id="A0A1F5HEJ4"/>
<dbReference type="PANTHER" id="PTHR11692:SF0">
    <property type="entry name" value="BIFUNCTIONAL PURINE BIOSYNTHESIS PROTEIN ATIC"/>
    <property type="match status" value="1"/>
</dbReference>
<dbReference type="GO" id="GO:0003937">
    <property type="term" value="F:IMP cyclohydrolase activity"/>
    <property type="evidence" value="ECO:0007669"/>
    <property type="project" value="InterPro"/>
</dbReference>
<dbReference type="GO" id="GO:0005829">
    <property type="term" value="C:cytosol"/>
    <property type="evidence" value="ECO:0007669"/>
    <property type="project" value="TreeGrafter"/>
</dbReference>
<dbReference type="EMBL" id="MFCA01000013">
    <property type="protein sequence ID" value="OGE02472.1"/>
    <property type="molecule type" value="Genomic_DNA"/>
</dbReference>
<dbReference type="GO" id="GO:0006189">
    <property type="term" value="P:'de novo' IMP biosynthetic process"/>
    <property type="evidence" value="ECO:0007669"/>
    <property type="project" value="TreeGrafter"/>
</dbReference>
<reference evidence="1 2" key="1">
    <citation type="journal article" date="2016" name="Nat. Commun.">
        <title>Thousands of microbial genomes shed light on interconnected biogeochemical processes in an aquifer system.</title>
        <authorList>
            <person name="Anantharaman K."/>
            <person name="Brown C.T."/>
            <person name="Hug L.A."/>
            <person name="Sharon I."/>
            <person name="Castelle C.J."/>
            <person name="Probst A.J."/>
            <person name="Thomas B.C."/>
            <person name="Singh A."/>
            <person name="Wilkins M.J."/>
            <person name="Karaoz U."/>
            <person name="Brodie E.L."/>
            <person name="Williams K.H."/>
            <person name="Hubbard S.S."/>
            <person name="Banfield J.F."/>
        </authorList>
    </citation>
    <scope>NUCLEOTIDE SEQUENCE [LARGE SCALE GENOMIC DNA]</scope>
</reference>
<dbReference type="Gene3D" id="3.40.50.1380">
    <property type="entry name" value="Methylglyoxal synthase-like domain"/>
    <property type="match status" value="1"/>
</dbReference>
<comment type="caution">
    <text evidence="1">The sequence shown here is derived from an EMBL/GenBank/DDBJ whole genome shotgun (WGS) entry which is preliminary data.</text>
</comment>
<gene>
    <name evidence="1" type="ORF">A2196_01430</name>
</gene>
<dbReference type="InterPro" id="IPR036914">
    <property type="entry name" value="MGS-like_dom_sf"/>
</dbReference>
<dbReference type="GO" id="GO:0004643">
    <property type="term" value="F:phosphoribosylaminoimidazolecarboxamide formyltransferase activity"/>
    <property type="evidence" value="ECO:0007669"/>
    <property type="project" value="InterPro"/>
</dbReference>
<dbReference type="PANTHER" id="PTHR11692">
    <property type="entry name" value="BIFUNCTIONAL PURINE BIOSYNTHESIS PROTEIN PURH"/>
    <property type="match status" value="1"/>
</dbReference>
<evidence type="ECO:0008006" key="3">
    <source>
        <dbReference type="Google" id="ProtNLM"/>
    </source>
</evidence>
<dbReference type="STRING" id="1797737.A2196_01430"/>